<dbReference type="Gene3D" id="2.170.150.40">
    <property type="entry name" value="Domain of unknown function (DUF427)"/>
    <property type="match status" value="2"/>
</dbReference>
<feature type="domain" description="DUF427" evidence="1">
    <location>
        <begin position="20"/>
        <end position="110"/>
    </location>
</feature>
<dbReference type="RefSeq" id="WP_123779507.1">
    <property type="nucleotide sequence ID" value="NZ_RKMG01000006.1"/>
</dbReference>
<sequence length="270" mass="30694">MVKGDNHVKILIDPSPRRISVQFNGQVIADTKNALIVHERGRVPVYYFPSADVQTDYLIPTSLATQCVIKGTASYWTVTVGNRSAENAAWSYQTPLAGSEVLAGYISFDWDQMDAWFEEDEEIFEHARDPYTRLDAIPSTRHIQVIIDGEIVADSHRPVILYETGLTPRYYLPVEDIKMDVLVPSETHSRCPYKGYASYWDVNINGNVHKDVVWGYLEANPEVNEIRHLLSFYNEQVEAVIIDGEKWSLHSKARLPHTDVVQNSLKEGTN</sequence>
<evidence type="ECO:0000313" key="2">
    <source>
        <dbReference type="EMBL" id="RPA60993.1"/>
    </source>
</evidence>
<evidence type="ECO:0000313" key="3">
    <source>
        <dbReference type="Proteomes" id="UP000273977"/>
    </source>
</evidence>
<dbReference type="Pfam" id="PF04248">
    <property type="entry name" value="NTP_transf_9"/>
    <property type="match status" value="2"/>
</dbReference>
<feature type="domain" description="DUF427" evidence="1">
    <location>
        <begin position="143"/>
        <end position="235"/>
    </location>
</feature>
<dbReference type="EMBL" id="RKMG01000006">
    <property type="protein sequence ID" value="RPA60993.1"/>
    <property type="molecule type" value="Genomic_DNA"/>
</dbReference>
<dbReference type="InterPro" id="IPR038694">
    <property type="entry name" value="DUF427_sf"/>
</dbReference>
<protein>
    <submittedName>
        <fullName evidence="2">DUF427 domain-containing protein</fullName>
    </submittedName>
</protein>
<accession>A0A3N4GDS5</accession>
<keyword evidence="3" id="KW-1185">Reference proteome</keyword>
<evidence type="ECO:0000259" key="1">
    <source>
        <dbReference type="Pfam" id="PF04248"/>
    </source>
</evidence>
<dbReference type="PANTHER" id="PTHR34310:SF9">
    <property type="entry name" value="BLR5716 PROTEIN"/>
    <property type="match status" value="1"/>
</dbReference>
<proteinExistence type="predicted"/>
<dbReference type="AlphaFoldDB" id="A0A3N4GDS5"/>
<name>A0A3N4GDS5_9LACT</name>
<dbReference type="OrthoDB" id="119916at2"/>
<dbReference type="PANTHER" id="PTHR34310">
    <property type="entry name" value="DUF427 DOMAIN PROTEIN (AFU_ORTHOLOGUE AFUA_3G02220)"/>
    <property type="match status" value="1"/>
</dbReference>
<comment type="caution">
    <text evidence="2">The sequence shown here is derived from an EMBL/GenBank/DDBJ whole genome shotgun (WGS) entry which is preliminary data.</text>
</comment>
<organism evidence="2 3">
    <name type="scientific">Aerococcus agrisoli</name>
    <dbReference type="NCBI Taxonomy" id="2487350"/>
    <lineage>
        <taxon>Bacteria</taxon>
        <taxon>Bacillati</taxon>
        <taxon>Bacillota</taxon>
        <taxon>Bacilli</taxon>
        <taxon>Lactobacillales</taxon>
        <taxon>Aerococcaceae</taxon>
        <taxon>Aerococcus</taxon>
    </lineage>
</organism>
<dbReference type="Proteomes" id="UP000273977">
    <property type="component" value="Unassembled WGS sequence"/>
</dbReference>
<reference evidence="2 3" key="1">
    <citation type="submission" date="2018-11" db="EMBL/GenBank/DDBJ databases">
        <title>Aerococcus sp. SJQ22, whole genome shotgun sequence.</title>
        <authorList>
            <person name="Sun L."/>
            <person name="Gao X."/>
            <person name="Chen W."/>
            <person name="Huang K."/>
        </authorList>
    </citation>
    <scope>NUCLEOTIDE SEQUENCE [LARGE SCALE GENOMIC DNA]</scope>
    <source>
        <strain evidence="2 3">SJQ22</strain>
    </source>
</reference>
<dbReference type="InterPro" id="IPR007361">
    <property type="entry name" value="DUF427"/>
</dbReference>
<gene>
    <name evidence="2" type="ORF">EF384_02980</name>
</gene>